<feature type="region of interest" description="Disordered" evidence="1">
    <location>
        <begin position="112"/>
        <end position="134"/>
    </location>
</feature>
<dbReference type="Proteomes" id="UP001519295">
    <property type="component" value="Unassembled WGS sequence"/>
</dbReference>
<evidence type="ECO:0000313" key="2">
    <source>
        <dbReference type="EMBL" id="MBP2369720.1"/>
    </source>
</evidence>
<evidence type="ECO:0000256" key="1">
    <source>
        <dbReference type="SAM" id="MobiDB-lite"/>
    </source>
</evidence>
<evidence type="ECO:0000313" key="3">
    <source>
        <dbReference type="Proteomes" id="UP001519295"/>
    </source>
</evidence>
<comment type="caution">
    <text evidence="2">The sequence shown here is derived from an EMBL/GenBank/DDBJ whole genome shotgun (WGS) entry which is preliminary data.</text>
</comment>
<dbReference type="RefSeq" id="WP_245350995.1">
    <property type="nucleotide sequence ID" value="NZ_JAGINU010000001.1"/>
</dbReference>
<name>A0ABS4W0J7_9PSEU</name>
<dbReference type="EMBL" id="JAGINU010000001">
    <property type="protein sequence ID" value="MBP2369720.1"/>
    <property type="molecule type" value="Genomic_DNA"/>
</dbReference>
<organism evidence="2 3">
    <name type="scientific">Pseudonocardia parietis</name>
    <dbReference type="NCBI Taxonomy" id="570936"/>
    <lineage>
        <taxon>Bacteria</taxon>
        <taxon>Bacillati</taxon>
        <taxon>Actinomycetota</taxon>
        <taxon>Actinomycetes</taxon>
        <taxon>Pseudonocardiales</taxon>
        <taxon>Pseudonocardiaceae</taxon>
        <taxon>Pseudonocardia</taxon>
    </lineage>
</organism>
<proteinExistence type="predicted"/>
<gene>
    <name evidence="2" type="ORF">JOF36_005416</name>
</gene>
<sequence>MRNLPVVMTQYKLTVVEPPAPKTREDANGAQVPVTDRDGVAQFAVSLFAKLQVGPGERAPKGEEIKVTLTADPGEGFPEDTRVELLDPQINPYSIESPDGRTVSGIAFKAMGLKHTTPAPMPTRRHNRDGDGES</sequence>
<accession>A0ABS4W0J7</accession>
<protein>
    <submittedName>
        <fullName evidence="2">Uncharacterized protein</fullName>
    </submittedName>
</protein>
<keyword evidence="3" id="KW-1185">Reference proteome</keyword>
<reference evidence="2 3" key="1">
    <citation type="submission" date="2021-03" db="EMBL/GenBank/DDBJ databases">
        <title>Sequencing the genomes of 1000 actinobacteria strains.</title>
        <authorList>
            <person name="Klenk H.-P."/>
        </authorList>
    </citation>
    <scope>NUCLEOTIDE SEQUENCE [LARGE SCALE GENOMIC DNA]</scope>
    <source>
        <strain evidence="2 3">DSM 45256</strain>
    </source>
</reference>